<dbReference type="Pfam" id="PF14228">
    <property type="entry name" value="MOR2-PAG1_mid"/>
    <property type="match status" value="1"/>
</dbReference>
<evidence type="ECO:0000256" key="1">
    <source>
        <dbReference type="SAM" id="MobiDB-lite"/>
    </source>
</evidence>
<dbReference type="GO" id="GO:0005938">
    <property type="term" value="C:cell cortex"/>
    <property type="evidence" value="ECO:0007669"/>
    <property type="project" value="TreeGrafter"/>
</dbReference>
<dbReference type="GO" id="GO:0000902">
    <property type="term" value="P:cell morphogenesis"/>
    <property type="evidence" value="ECO:0007669"/>
    <property type="project" value="InterPro"/>
</dbReference>
<feature type="non-terminal residue" evidence="3">
    <location>
        <position position="194"/>
    </location>
</feature>
<dbReference type="PANTHER" id="PTHR12295">
    <property type="entry name" value="FURRY-RELATED"/>
    <property type="match status" value="1"/>
</dbReference>
<accession>A0A1Y3BFM4</accession>
<evidence type="ECO:0000259" key="2">
    <source>
        <dbReference type="Pfam" id="PF14228"/>
    </source>
</evidence>
<sequence>MTNNRPQRFSLDFYIKTLIDFISSKRCGPLWNNEDITAKVWSIRSAEQLSTFVEHVLCVFKESLPLAKIENRWADIALWQALQCSSRHYAGRSLQAFRALKIPINRSMLSDILSRLVETVSEQGEDMQGYVTELMLTLESAIDTLDLKPRSILELINQYFHFDTDSKNDVAEVDDSQQPQQNNNNEEPEEEQDF</sequence>
<evidence type="ECO:0000313" key="3">
    <source>
        <dbReference type="EMBL" id="OTF78633.1"/>
    </source>
</evidence>
<dbReference type="GO" id="GO:0030427">
    <property type="term" value="C:site of polarized growth"/>
    <property type="evidence" value="ECO:0007669"/>
    <property type="project" value="TreeGrafter"/>
</dbReference>
<dbReference type="GO" id="GO:0031175">
    <property type="term" value="P:neuron projection development"/>
    <property type="evidence" value="ECO:0007669"/>
    <property type="project" value="TreeGrafter"/>
</dbReference>
<dbReference type="InterPro" id="IPR039867">
    <property type="entry name" value="Furry/Tao3/Mor2"/>
</dbReference>
<gene>
    <name evidence="3" type="ORF">BLA29_011220</name>
</gene>
<dbReference type="OrthoDB" id="6287725at2759"/>
<feature type="domain" description="Cell morphogenesis central region" evidence="2">
    <location>
        <begin position="16"/>
        <end position="107"/>
    </location>
</feature>
<proteinExistence type="predicted"/>
<evidence type="ECO:0000313" key="4">
    <source>
        <dbReference type="Proteomes" id="UP000194236"/>
    </source>
</evidence>
<organism evidence="3 4">
    <name type="scientific">Euroglyphus maynei</name>
    <name type="common">Mayne's house dust mite</name>
    <dbReference type="NCBI Taxonomy" id="6958"/>
    <lineage>
        <taxon>Eukaryota</taxon>
        <taxon>Metazoa</taxon>
        <taxon>Ecdysozoa</taxon>
        <taxon>Arthropoda</taxon>
        <taxon>Chelicerata</taxon>
        <taxon>Arachnida</taxon>
        <taxon>Acari</taxon>
        <taxon>Acariformes</taxon>
        <taxon>Sarcoptiformes</taxon>
        <taxon>Astigmata</taxon>
        <taxon>Psoroptidia</taxon>
        <taxon>Analgoidea</taxon>
        <taxon>Pyroglyphidae</taxon>
        <taxon>Pyroglyphinae</taxon>
        <taxon>Euroglyphus</taxon>
    </lineage>
</organism>
<protein>
    <recommendedName>
        <fullName evidence="2">Cell morphogenesis central region domain-containing protein</fullName>
    </recommendedName>
</protein>
<keyword evidence="4" id="KW-1185">Reference proteome</keyword>
<comment type="caution">
    <text evidence="3">The sequence shown here is derived from an EMBL/GenBank/DDBJ whole genome shotgun (WGS) entry which is preliminary data.</text>
</comment>
<dbReference type="PANTHER" id="PTHR12295:SF30">
    <property type="entry name" value="PROTEIN FURRY"/>
    <property type="match status" value="1"/>
</dbReference>
<dbReference type="Proteomes" id="UP000194236">
    <property type="component" value="Unassembled WGS sequence"/>
</dbReference>
<dbReference type="InterPro" id="IPR029473">
    <property type="entry name" value="MOR2-PAG1_mid"/>
</dbReference>
<dbReference type="EMBL" id="MUJZ01027034">
    <property type="protein sequence ID" value="OTF78633.1"/>
    <property type="molecule type" value="Genomic_DNA"/>
</dbReference>
<feature type="region of interest" description="Disordered" evidence="1">
    <location>
        <begin position="167"/>
        <end position="194"/>
    </location>
</feature>
<dbReference type="AlphaFoldDB" id="A0A1Y3BFM4"/>
<reference evidence="3 4" key="1">
    <citation type="submission" date="2017-03" db="EMBL/GenBank/DDBJ databases">
        <title>Genome Survey of Euroglyphus maynei.</title>
        <authorList>
            <person name="Arlian L.G."/>
            <person name="Morgan M.S."/>
            <person name="Rider S.D."/>
        </authorList>
    </citation>
    <scope>NUCLEOTIDE SEQUENCE [LARGE SCALE GENOMIC DNA]</scope>
    <source>
        <strain evidence="3">Arlian Lab</strain>
        <tissue evidence="3">Whole body</tissue>
    </source>
</reference>
<name>A0A1Y3BFM4_EURMA</name>